<keyword evidence="3" id="KW-0812">Transmembrane</keyword>
<dbReference type="Gene3D" id="3.30.70.1230">
    <property type="entry name" value="Nucleotide cyclase"/>
    <property type="match status" value="1"/>
</dbReference>
<keyword evidence="12" id="KW-1185">Reference proteome</keyword>
<dbReference type="InterPro" id="IPR050401">
    <property type="entry name" value="Cyclic_nucleotide_synthase"/>
</dbReference>
<evidence type="ECO:0000313" key="11">
    <source>
        <dbReference type="EMBL" id="KAL3107906.1"/>
    </source>
</evidence>
<dbReference type="InterPro" id="IPR001054">
    <property type="entry name" value="A/G_cyclase"/>
</dbReference>
<dbReference type="EMBL" id="JBICBT010000603">
    <property type="protein sequence ID" value="KAL3107906.1"/>
    <property type="molecule type" value="Genomic_DNA"/>
</dbReference>
<dbReference type="Gene3D" id="6.10.250.780">
    <property type="match status" value="1"/>
</dbReference>
<dbReference type="PANTHER" id="PTHR11920:SF501">
    <property type="entry name" value="GUANYLATE CYCLASE 32E"/>
    <property type="match status" value="1"/>
</dbReference>
<evidence type="ECO:0000259" key="10">
    <source>
        <dbReference type="PROSITE" id="PS50125"/>
    </source>
</evidence>
<dbReference type="PANTHER" id="PTHR11920">
    <property type="entry name" value="GUANYLYL CYCLASE"/>
    <property type="match status" value="1"/>
</dbReference>
<evidence type="ECO:0000256" key="8">
    <source>
        <dbReference type="ARBA" id="ARBA00023239"/>
    </source>
</evidence>
<sequence length="267" mass="31342">MVRDVVFIQSSIRELCEMTKQCSKGMPCREDEQRRQAQQRWKRRAPGAQKQRTGQRRQNAEEIVYMVKRGGLIPLRPTIRPELDNLNPELIWGQFKPSHLIRDCWVESPGERPPIEKVRQKFRQMNAGQSINLMDHVFGMLEQYANKLEEHVHERTRELEEEKRKSDILLYRMMPRQLFASLIIVIPLSDQKLGQLLSQVANMKLGQSVEPEQFECVTVFFSDIVQFAALSNQMRPLHLVNLMNELYTTFDAIVDEHARRVQSGVDW</sequence>
<name>A0ABD2KYJ1_9BILA</name>
<evidence type="ECO:0000256" key="7">
    <source>
        <dbReference type="ARBA" id="ARBA00023180"/>
    </source>
</evidence>
<dbReference type="PROSITE" id="PS50125">
    <property type="entry name" value="GUANYLATE_CYCLASE_2"/>
    <property type="match status" value="1"/>
</dbReference>
<feature type="domain" description="Guanylate cyclase" evidence="10">
    <location>
        <begin position="218"/>
        <end position="257"/>
    </location>
</feature>
<evidence type="ECO:0000313" key="12">
    <source>
        <dbReference type="Proteomes" id="UP001620626"/>
    </source>
</evidence>
<accession>A0ABD2KYJ1</accession>
<reference evidence="11 12" key="1">
    <citation type="submission" date="2024-10" db="EMBL/GenBank/DDBJ databases">
        <authorList>
            <person name="Kim D."/>
        </authorList>
    </citation>
    <scope>NUCLEOTIDE SEQUENCE [LARGE SCALE GENOMIC DNA]</scope>
    <source>
        <strain evidence="11">BH-2024</strain>
    </source>
</reference>
<proteinExistence type="predicted"/>
<organism evidence="11 12">
    <name type="scientific">Heterodera trifolii</name>
    <dbReference type="NCBI Taxonomy" id="157864"/>
    <lineage>
        <taxon>Eukaryota</taxon>
        <taxon>Metazoa</taxon>
        <taxon>Ecdysozoa</taxon>
        <taxon>Nematoda</taxon>
        <taxon>Chromadorea</taxon>
        <taxon>Rhabditida</taxon>
        <taxon>Tylenchina</taxon>
        <taxon>Tylenchomorpha</taxon>
        <taxon>Tylenchoidea</taxon>
        <taxon>Heteroderidae</taxon>
        <taxon>Heteroderinae</taxon>
        <taxon>Heterodera</taxon>
    </lineage>
</organism>
<dbReference type="AlphaFoldDB" id="A0ABD2KYJ1"/>
<keyword evidence="8" id="KW-0456">Lyase</keyword>
<keyword evidence="7" id="KW-0325">Glycoprotein</keyword>
<dbReference type="GO" id="GO:0016020">
    <property type="term" value="C:membrane"/>
    <property type="evidence" value="ECO:0007669"/>
    <property type="project" value="UniProtKB-SubCell"/>
</dbReference>
<evidence type="ECO:0000256" key="2">
    <source>
        <dbReference type="ARBA" id="ARBA00004370"/>
    </source>
</evidence>
<dbReference type="SUPFAM" id="SSF55073">
    <property type="entry name" value="Nucleotide cyclase"/>
    <property type="match status" value="1"/>
</dbReference>
<comment type="caution">
    <text evidence="11">The sequence shown here is derived from an EMBL/GenBank/DDBJ whole genome shotgun (WGS) entry which is preliminary data.</text>
</comment>
<evidence type="ECO:0000256" key="6">
    <source>
        <dbReference type="ARBA" id="ARBA00023136"/>
    </source>
</evidence>
<comment type="catalytic activity">
    <reaction evidence="1">
        <text>GTP = 3',5'-cyclic GMP + diphosphate</text>
        <dbReference type="Rhea" id="RHEA:13665"/>
        <dbReference type="ChEBI" id="CHEBI:33019"/>
        <dbReference type="ChEBI" id="CHEBI:37565"/>
        <dbReference type="ChEBI" id="CHEBI:57746"/>
        <dbReference type="EC" id="4.6.1.2"/>
    </reaction>
</comment>
<evidence type="ECO:0000256" key="4">
    <source>
        <dbReference type="ARBA" id="ARBA00022741"/>
    </source>
</evidence>
<keyword evidence="4" id="KW-0547">Nucleotide-binding</keyword>
<protein>
    <recommendedName>
        <fullName evidence="10">Guanylate cyclase domain-containing protein</fullName>
    </recommendedName>
</protein>
<evidence type="ECO:0000256" key="5">
    <source>
        <dbReference type="ARBA" id="ARBA00022989"/>
    </source>
</evidence>
<dbReference type="Pfam" id="PF00211">
    <property type="entry name" value="Guanylate_cyc"/>
    <property type="match status" value="1"/>
</dbReference>
<evidence type="ECO:0000256" key="1">
    <source>
        <dbReference type="ARBA" id="ARBA00001436"/>
    </source>
</evidence>
<evidence type="ECO:0000256" key="9">
    <source>
        <dbReference type="SAM" id="MobiDB-lite"/>
    </source>
</evidence>
<feature type="region of interest" description="Disordered" evidence="9">
    <location>
        <begin position="24"/>
        <end position="59"/>
    </location>
</feature>
<dbReference type="Proteomes" id="UP001620626">
    <property type="component" value="Unassembled WGS sequence"/>
</dbReference>
<keyword evidence="6" id="KW-0472">Membrane</keyword>
<dbReference type="InterPro" id="IPR029787">
    <property type="entry name" value="Nucleotide_cyclase"/>
</dbReference>
<comment type="subcellular location">
    <subcellularLocation>
        <location evidence="2">Membrane</location>
    </subcellularLocation>
</comment>
<dbReference type="GO" id="GO:0000166">
    <property type="term" value="F:nucleotide binding"/>
    <property type="evidence" value="ECO:0007669"/>
    <property type="project" value="UniProtKB-KW"/>
</dbReference>
<keyword evidence="5" id="KW-1133">Transmembrane helix</keyword>
<gene>
    <name evidence="11" type="ORF">niasHT_019118</name>
</gene>
<dbReference type="GO" id="GO:0004383">
    <property type="term" value="F:guanylate cyclase activity"/>
    <property type="evidence" value="ECO:0007669"/>
    <property type="project" value="UniProtKB-EC"/>
</dbReference>
<evidence type="ECO:0000256" key="3">
    <source>
        <dbReference type="ARBA" id="ARBA00022692"/>
    </source>
</evidence>